<protein>
    <submittedName>
        <fullName evidence="7">ATP-binding cassette domain-containing protein</fullName>
    </submittedName>
</protein>
<sequence>MTDLAIAAYGLRKSYGDKVVLDGVDLTVPEGSVFALLGPNGAGKTTAVKILSTLISPDAGSGQIHVGGHDLASRAQAARAVIGVTGQFSAVDGLITGEENMLLMADLHHLSKAEGRRTAAELLERFDLVEAAKKPASTYSGGMKRRLDIAMTLVGGPRIIFLDEPTTGLDPRSRHTMWQIIRELVTGGTTVFLTTQYLEEADELADRIAVLHDGKTVAEGTAEELKRLIPGGHVRLRFTDPAAYQSAALALREASRDDEALALQIPSDGTQRALRSLLDRLDSTGIEADELTVHTPDLDDVFFALTDTTTVPNQPNQPAQAKEALR</sequence>
<evidence type="ECO:0000313" key="7">
    <source>
        <dbReference type="EMBL" id="MFD1306350.1"/>
    </source>
</evidence>
<comment type="subcellular location">
    <subcellularLocation>
        <location evidence="1">Cell membrane</location>
        <topology evidence="1">Peripheral membrane protein</topology>
    </subcellularLocation>
</comment>
<evidence type="ECO:0000256" key="3">
    <source>
        <dbReference type="ARBA" id="ARBA00022741"/>
    </source>
</evidence>
<reference evidence="8" key="1">
    <citation type="journal article" date="2019" name="Int. J. Syst. Evol. Microbiol.">
        <title>The Global Catalogue of Microorganisms (GCM) 10K type strain sequencing project: providing services to taxonomists for standard genome sequencing and annotation.</title>
        <authorList>
            <consortium name="The Broad Institute Genomics Platform"/>
            <consortium name="The Broad Institute Genome Sequencing Center for Infectious Disease"/>
            <person name="Wu L."/>
            <person name="Ma J."/>
        </authorList>
    </citation>
    <scope>NUCLEOTIDE SEQUENCE [LARGE SCALE GENOMIC DNA]</scope>
    <source>
        <strain evidence="8">CGMCC 4.7020</strain>
    </source>
</reference>
<keyword evidence="8" id="KW-1185">Reference proteome</keyword>
<dbReference type="Gene3D" id="3.40.50.300">
    <property type="entry name" value="P-loop containing nucleotide triphosphate hydrolases"/>
    <property type="match status" value="1"/>
</dbReference>
<dbReference type="Proteomes" id="UP001597058">
    <property type="component" value="Unassembled WGS sequence"/>
</dbReference>
<accession>A0ABW3XB03</accession>
<keyword evidence="5" id="KW-0046">Antibiotic resistance</keyword>
<dbReference type="GO" id="GO:0005524">
    <property type="term" value="F:ATP binding"/>
    <property type="evidence" value="ECO:0007669"/>
    <property type="project" value="UniProtKB-KW"/>
</dbReference>
<evidence type="ECO:0000256" key="2">
    <source>
        <dbReference type="ARBA" id="ARBA00022448"/>
    </source>
</evidence>
<dbReference type="InterPro" id="IPR027417">
    <property type="entry name" value="P-loop_NTPase"/>
</dbReference>
<proteinExistence type="predicted"/>
<dbReference type="SMART" id="SM00382">
    <property type="entry name" value="AAA"/>
    <property type="match status" value="1"/>
</dbReference>
<keyword evidence="4 7" id="KW-0067">ATP-binding</keyword>
<dbReference type="PANTHER" id="PTHR42711">
    <property type="entry name" value="ABC TRANSPORTER ATP-BINDING PROTEIN"/>
    <property type="match status" value="1"/>
</dbReference>
<dbReference type="InterPro" id="IPR003439">
    <property type="entry name" value="ABC_transporter-like_ATP-bd"/>
</dbReference>
<evidence type="ECO:0000256" key="1">
    <source>
        <dbReference type="ARBA" id="ARBA00004202"/>
    </source>
</evidence>
<dbReference type="PROSITE" id="PS50893">
    <property type="entry name" value="ABC_TRANSPORTER_2"/>
    <property type="match status" value="1"/>
</dbReference>
<dbReference type="EMBL" id="JBHTMM010000010">
    <property type="protein sequence ID" value="MFD1306350.1"/>
    <property type="molecule type" value="Genomic_DNA"/>
</dbReference>
<keyword evidence="3" id="KW-0547">Nucleotide-binding</keyword>
<organism evidence="7 8">
    <name type="scientific">Streptomyces kaempferi</name>
    <dbReference type="NCBI Taxonomy" id="333725"/>
    <lineage>
        <taxon>Bacteria</taxon>
        <taxon>Bacillati</taxon>
        <taxon>Actinomycetota</taxon>
        <taxon>Actinomycetes</taxon>
        <taxon>Kitasatosporales</taxon>
        <taxon>Streptomycetaceae</taxon>
        <taxon>Streptomyces</taxon>
    </lineage>
</organism>
<dbReference type="PANTHER" id="PTHR42711:SF19">
    <property type="entry name" value="DOXORUBICIN RESISTANCE ATP-BINDING PROTEIN DRRA"/>
    <property type="match status" value="1"/>
</dbReference>
<evidence type="ECO:0000256" key="5">
    <source>
        <dbReference type="ARBA" id="ARBA00023251"/>
    </source>
</evidence>
<feature type="domain" description="ABC transporter" evidence="6">
    <location>
        <begin position="6"/>
        <end position="238"/>
    </location>
</feature>
<evidence type="ECO:0000256" key="4">
    <source>
        <dbReference type="ARBA" id="ARBA00022840"/>
    </source>
</evidence>
<dbReference type="PROSITE" id="PS00211">
    <property type="entry name" value="ABC_TRANSPORTER_1"/>
    <property type="match status" value="1"/>
</dbReference>
<evidence type="ECO:0000259" key="6">
    <source>
        <dbReference type="PROSITE" id="PS50893"/>
    </source>
</evidence>
<evidence type="ECO:0000313" key="8">
    <source>
        <dbReference type="Proteomes" id="UP001597058"/>
    </source>
</evidence>
<dbReference type="RefSeq" id="WP_381241512.1">
    <property type="nucleotide sequence ID" value="NZ_JBHSKH010000091.1"/>
</dbReference>
<gene>
    <name evidence="7" type="ORF">ACFQ5X_10895</name>
</gene>
<dbReference type="InterPro" id="IPR003593">
    <property type="entry name" value="AAA+_ATPase"/>
</dbReference>
<dbReference type="SUPFAM" id="SSF52540">
    <property type="entry name" value="P-loop containing nucleoside triphosphate hydrolases"/>
    <property type="match status" value="1"/>
</dbReference>
<dbReference type="InterPro" id="IPR050763">
    <property type="entry name" value="ABC_transporter_ATP-binding"/>
</dbReference>
<keyword evidence="2" id="KW-0813">Transport</keyword>
<comment type="caution">
    <text evidence="7">The sequence shown here is derived from an EMBL/GenBank/DDBJ whole genome shotgun (WGS) entry which is preliminary data.</text>
</comment>
<dbReference type="InterPro" id="IPR017871">
    <property type="entry name" value="ABC_transporter-like_CS"/>
</dbReference>
<name>A0ABW3XB03_9ACTN</name>
<dbReference type="Pfam" id="PF00005">
    <property type="entry name" value="ABC_tran"/>
    <property type="match status" value="1"/>
</dbReference>